<dbReference type="AlphaFoldDB" id="A0A131Z884"/>
<feature type="signal peptide" evidence="1">
    <location>
        <begin position="1"/>
        <end position="17"/>
    </location>
</feature>
<organism evidence="2">
    <name type="scientific">Rhipicephalus appendiculatus</name>
    <name type="common">Brown ear tick</name>
    <dbReference type="NCBI Taxonomy" id="34631"/>
    <lineage>
        <taxon>Eukaryota</taxon>
        <taxon>Metazoa</taxon>
        <taxon>Ecdysozoa</taxon>
        <taxon>Arthropoda</taxon>
        <taxon>Chelicerata</taxon>
        <taxon>Arachnida</taxon>
        <taxon>Acari</taxon>
        <taxon>Parasitiformes</taxon>
        <taxon>Ixodida</taxon>
        <taxon>Ixodoidea</taxon>
        <taxon>Ixodidae</taxon>
        <taxon>Rhipicephalinae</taxon>
        <taxon>Rhipicephalus</taxon>
        <taxon>Rhipicephalus</taxon>
    </lineage>
</organism>
<proteinExistence type="predicted"/>
<name>A0A131Z884_RHIAP</name>
<accession>A0A131Z884</accession>
<feature type="non-terminal residue" evidence="2">
    <location>
        <position position="1"/>
    </location>
</feature>
<dbReference type="EMBL" id="GEDV01001033">
    <property type="protein sequence ID" value="JAP87524.1"/>
    <property type="molecule type" value="Transcribed_RNA"/>
</dbReference>
<keyword evidence="1" id="KW-0732">Signal</keyword>
<protein>
    <submittedName>
        <fullName evidence="2">Uncharacterized protein</fullName>
    </submittedName>
</protein>
<sequence>WLSTFPLLGYYSVWCQGLPVGYSKIPCQYADMLLVLSVCIHTDMRPELQLRYRYSENVYLCQLLTGECTRKKKKEKFPRKIGMA</sequence>
<feature type="chain" id="PRO_5007287075" evidence="1">
    <location>
        <begin position="18"/>
        <end position="84"/>
    </location>
</feature>
<evidence type="ECO:0000256" key="1">
    <source>
        <dbReference type="SAM" id="SignalP"/>
    </source>
</evidence>
<evidence type="ECO:0000313" key="2">
    <source>
        <dbReference type="EMBL" id="JAP87524.1"/>
    </source>
</evidence>
<reference evidence="2" key="1">
    <citation type="journal article" date="2016" name="Ticks Tick Borne Dis.">
        <title>De novo assembly and annotation of the salivary gland transcriptome of Rhipicephalus appendiculatus male and female ticks during blood feeding.</title>
        <authorList>
            <person name="de Castro M.H."/>
            <person name="de Klerk D."/>
            <person name="Pienaar R."/>
            <person name="Latif A.A."/>
            <person name="Rees D.J."/>
            <person name="Mans B.J."/>
        </authorList>
    </citation>
    <scope>NUCLEOTIDE SEQUENCE</scope>
    <source>
        <tissue evidence="2">Salivary glands</tissue>
    </source>
</reference>